<dbReference type="CDD" id="cd04196">
    <property type="entry name" value="GT_2_like_d"/>
    <property type="match status" value="1"/>
</dbReference>
<dbReference type="PANTHER" id="PTHR22916">
    <property type="entry name" value="GLYCOSYLTRANSFERASE"/>
    <property type="match status" value="1"/>
</dbReference>
<dbReference type="EMBL" id="CP043617">
    <property type="protein sequence ID" value="QFR48662.1"/>
    <property type="molecule type" value="Genomic_DNA"/>
</dbReference>
<dbReference type="Proteomes" id="UP000326944">
    <property type="component" value="Chromosome"/>
</dbReference>
<name>A0A5P8NZ00_9BACT</name>
<keyword evidence="2" id="KW-0808">Transferase</keyword>
<reference evidence="2 3" key="1">
    <citation type="submission" date="2019-09" db="EMBL/GenBank/DDBJ databases">
        <title>Sulfurimonas gotlandica sp. nov., a chemoautotrophic and psychrotolerant epsilonproteobacterium isolated from a pelagic redoxcline, and an emended description of the genus Sulfurimonas.</title>
        <authorList>
            <person name="Wang S."/>
            <person name="Jiang L."/>
            <person name="Shao S."/>
        </authorList>
    </citation>
    <scope>NUCLEOTIDE SEQUENCE [LARGE SCALE GENOMIC DNA]</scope>
    <source>
        <strain evidence="2 3">GYSZ_1</strain>
    </source>
</reference>
<organism evidence="2 3">
    <name type="scientific">Sulfurimonas lithotrophica</name>
    <dbReference type="NCBI Taxonomy" id="2590022"/>
    <lineage>
        <taxon>Bacteria</taxon>
        <taxon>Pseudomonadati</taxon>
        <taxon>Campylobacterota</taxon>
        <taxon>Epsilonproteobacteria</taxon>
        <taxon>Campylobacterales</taxon>
        <taxon>Sulfurimonadaceae</taxon>
        <taxon>Sulfurimonas</taxon>
    </lineage>
</organism>
<feature type="domain" description="Glycosyltransferase 2-like" evidence="1">
    <location>
        <begin position="25"/>
        <end position="190"/>
    </location>
</feature>
<dbReference type="PANTHER" id="PTHR22916:SF3">
    <property type="entry name" value="UDP-GLCNAC:BETAGAL BETA-1,3-N-ACETYLGLUCOSAMINYLTRANSFERASE-LIKE PROTEIN 1"/>
    <property type="match status" value="1"/>
</dbReference>
<sequence length="342" mass="40357">MLEKKQKDIEIKLKKYLERRSKMISIAMCTYNGEKYINEQIDSILNQTYKDFELVITDDGSTDNTIDIIKEYQKNDERIKLYKNEKNLGFIKNFEKAISLCSGDHIALADQDDSWKKNKLEVFINEIDENILIYSDAILMDEESNLVDNAKQLVRPENNLVSGSNNKAFLLTNCVSGNTIMFKRELIKHILPIPENISFHDIWIAFVATSISSITYTQESMTYYRRYPEQVTSTRVKNYKGFFDRLNKKTNIRVDRAKVIARDLNTMLSSGLFTKDEDKYLVKLLIEHYKNYENIFYNKKLHKYLNKYRDEVFAIYRTKKRTKRLIRTCIGLKLHKLTCFVA</sequence>
<dbReference type="Pfam" id="PF00535">
    <property type="entry name" value="Glycos_transf_2"/>
    <property type="match status" value="1"/>
</dbReference>
<gene>
    <name evidence="2" type="ORF">FJR48_02550</name>
</gene>
<dbReference type="KEGG" id="sulg:FJR48_02550"/>
<dbReference type="RefSeq" id="WP_152306605.1">
    <property type="nucleotide sequence ID" value="NZ_CP043617.1"/>
</dbReference>
<evidence type="ECO:0000259" key="1">
    <source>
        <dbReference type="Pfam" id="PF00535"/>
    </source>
</evidence>
<dbReference type="SUPFAM" id="SSF53448">
    <property type="entry name" value="Nucleotide-diphospho-sugar transferases"/>
    <property type="match status" value="1"/>
</dbReference>
<proteinExistence type="predicted"/>
<dbReference type="OrthoDB" id="5372349at2"/>
<evidence type="ECO:0000313" key="3">
    <source>
        <dbReference type="Proteomes" id="UP000326944"/>
    </source>
</evidence>
<dbReference type="AlphaFoldDB" id="A0A5P8NZ00"/>
<dbReference type="InterPro" id="IPR029044">
    <property type="entry name" value="Nucleotide-diphossugar_trans"/>
</dbReference>
<accession>A0A5P8NZ00</accession>
<dbReference type="Gene3D" id="3.90.550.10">
    <property type="entry name" value="Spore Coat Polysaccharide Biosynthesis Protein SpsA, Chain A"/>
    <property type="match status" value="1"/>
</dbReference>
<evidence type="ECO:0000313" key="2">
    <source>
        <dbReference type="EMBL" id="QFR48662.1"/>
    </source>
</evidence>
<protein>
    <submittedName>
        <fullName evidence="2">Glycosyltransferase family 2 protein</fullName>
    </submittedName>
</protein>
<keyword evidence="3" id="KW-1185">Reference proteome</keyword>
<dbReference type="InterPro" id="IPR001173">
    <property type="entry name" value="Glyco_trans_2-like"/>
</dbReference>
<dbReference type="GO" id="GO:0016758">
    <property type="term" value="F:hexosyltransferase activity"/>
    <property type="evidence" value="ECO:0007669"/>
    <property type="project" value="UniProtKB-ARBA"/>
</dbReference>